<dbReference type="EMBL" id="KN832577">
    <property type="protein sequence ID" value="KII83438.1"/>
    <property type="molecule type" value="Genomic_DNA"/>
</dbReference>
<evidence type="ECO:0000313" key="3">
    <source>
        <dbReference type="Proteomes" id="UP000053263"/>
    </source>
</evidence>
<accession>A0A0C9T5Q5</accession>
<reference evidence="2 3" key="1">
    <citation type="submission" date="2014-06" db="EMBL/GenBank/DDBJ databases">
        <title>Evolutionary Origins and Diversification of the Mycorrhizal Mutualists.</title>
        <authorList>
            <consortium name="DOE Joint Genome Institute"/>
            <consortium name="Mycorrhizal Genomics Consortium"/>
            <person name="Kohler A."/>
            <person name="Kuo A."/>
            <person name="Nagy L.G."/>
            <person name="Floudas D."/>
            <person name="Copeland A."/>
            <person name="Barry K.W."/>
            <person name="Cichocki N."/>
            <person name="Veneault-Fourrey C."/>
            <person name="LaButti K."/>
            <person name="Lindquist E.A."/>
            <person name="Lipzen A."/>
            <person name="Lundell T."/>
            <person name="Morin E."/>
            <person name="Murat C."/>
            <person name="Riley R."/>
            <person name="Ohm R."/>
            <person name="Sun H."/>
            <person name="Tunlid A."/>
            <person name="Henrissat B."/>
            <person name="Grigoriev I.V."/>
            <person name="Hibbett D.S."/>
            <person name="Martin F."/>
        </authorList>
    </citation>
    <scope>NUCLEOTIDE SEQUENCE [LARGE SCALE GENOMIC DNA]</scope>
    <source>
        <strain evidence="2 3">FD-325 SS-3</strain>
    </source>
</reference>
<name>A0A0C9T5Q5_PLICR</name>
<keyword evidence="3" id="KW-1185">Reference proteome</keyword>
<dbReference type="Proteomes" id="UP000053263">
    <property type="component" value="Unassembled WGS sequence"/>
</dbReference>
<dbReference type="GO" id="GO:0046983">
    <property type="term" value="F:protein dimerization activity"/>
    <property type="evidence" value="ECO:0007669"/>
    <property type="project" value="InterPro"/>
</dbReference>
<dbReference type="InterPro" id="IPR008906">
    <property type="entry name" value="HATC_C_dom"/>
</dbReference>
<feature type="domain" description="HAT C-terminal dimerisation" evidence="1">
    <location>
        <begin position="6"/>
        <end position="62"/>
    </location>
</feature>
<dbReference type="HOGENOM" id="CLU_009123_15_1_1"/>
<dbReference type="SUPFAM" id="SSF53098">
    <property type="entry name" value="Ribonuclease H-like"/>
    <property type="match status" value="1"/>
</dbReference>
<dbReference type="Pfam" id="PF05699">
    <property type="entry name" value="Dimer_Tnp_hAT"/>
    <property type="match status" value="1"/>
</dbReference>
<dbReference type="OrthoDB" id="3262464at2759"/>
<evidence type="ECO:0000313" key="2">
    <source>
        <dbReference type="EMBL" id="KII83438.1"/>
    </source>
</evidence>
<proteinExistence type="predicted"/>
<sequence length="103" mass="11784">MLIYQAEKHAFPLLYRVALDVMPVQAFAVPCERVFSSSKGTDTDQRTKLSPVMMEVLQVLKYMFWEERLDFSDAWVTKEDELLVLDIDPAILEDVMSTPGPDA</sequence>
<protein>
    <recommendedName>
        <fullName evidence="1">HAT C-terminal dimerisation domain-containing protein</fullName>
    </recommendedName>
</protein>
<gene>
    <name evidence="2" type="ORF">PLICRDRAFT_119379</name>
</gene>
<dbReference type="InterPro" id="IPR012337">
    <property type="entry name" value="RNaseH-like_sf"/>
</dbReference>
<dbReference type="AlphaFoldDB" id="A0A0C9T5Q5"/>
<organism evidence="2 3">
    <name type="scientific">Plicaturopsis crispa FD-325 SS-3</name>
    <dbReference type="NCBI Taxonomy" id="944288"/>
    <lineage>
        <taxon>Eukaryota</taxon>
        <taxon>Fungi</taxon>
        <taxon>Dikarya</taxon>
        <taxon>Basidiomycota</taxon>
        <taxon>Agaricomycotina</taxon>
        <taxon>Agaricomycetes</taxon>
        <taxon>Agaricomycetidae</taxon>
        <taxon>Amylocorticiales</taxon>
        <taxon>Amylocorticiaceae</taxon>
        <taxon>Plicatura</taxon>
        <taxon>Plicaturopsis crispa</taxon>
    </lineage>
</organism>
<evidence type="ECO:0000259" key="1">
    <source>
        <dbReference type="Pfam" id="PF05699"/>
    </source>
</evidence>